<sequence>MILSSLTALSEVSPLFIVRSFSQASRGIPLFSYNVPPLTVRRSPHRLQSRRDGTGFILSSPRAG</sequence>
<accession>A0AAD8BHY8</accession>
<gene>
    <name evidence="1" type="ORF">Bpfe_015501</name>
</gene>
<feature type="non-terminal residue" evidence="1">
    <location>
        <position position="64"/>
    </location>
</feature>
<dbReference type="AlphaFoldDB" id="A0AAD8BHY8"/>
<name>A0AAD8BHY8_BIOPF</name>
<reference evidence="1" key="2">
    <citation type="submission" date="2023-04" db="EMBL/GenBank/DDBJ databases">
        <authorList>
            <person name="Bu L."/>
            <person name="Lu L."/>
            <person name="Laidemitt M.R."/>
            <person name="Zhang S.M."/>
            <person name="Mutuku M."/>
            <person name="Mkoji G."/>
            <person name="Steinauer M."/>
            <person name="Loker E.S."/>
        </authorList>
    </citation>
    <scope>NUCLEOTIDE SEQUENCE</scope>
    <source>
        <strain evidence="1">KasaAsao</strain>
        <tissue evidence="1">Whole Snail</tissue>
    </source>
</reference>
<comment type="caution">
    <text evidence="1">The sequence shown here is derived from an EMBL/GenBank/DDBJ whole genome shotgun (WGS) entry which is preliminary data.</text>
</comment>
<organism evidence="1 2">
    <name type="scientific">Biomphalaria pfeifferi</name>
    <name type="common">Bloodfluke planorb</name>
    <name type="synonym">Freshwater snail</name>
    <dbReference type="NCBI Taxonomy" id="112525"/>
    <lineage>
        <taxon>Eukaryota</taxon>
        <taxon>Metazoa</taxon>
        <taxon>Spiralia</taxon>
        <taxon>Lophotrochozoa</taxon>
        <taxon>Mollusca</taxon>
        <taxon>Gastropoda</taxon>
        <taxon>Heterobranchia</taxon>
        <taxon>Euthyneura</taxon>
        <taxon>Panpulmonata</taxon>
        <taxon>Hygrophila</taxon>
        <taxon>Lymnaeoidea</taxon>
        <taxon>Planorbidae</taxon>
        <taxon>Biomphalaria</taxon>
    </lineage>
</organism>
<evidence type="ECO:0000313" key="1">
    <source>
        <dbReference type="EMBL" id="KAK0054925.1"/>
    </source>
</evidence>
<reference evidence="1" key="1">
    <citation type="journal article" date="2023" name="PLoS Negl. Trop. Dis.">
        <title>A genome sequence for Biomphalaria pfeifferi, the major vector snail for the human-infecting parasite Schistosoma mansoni.</title>
        <authorList>
            <person name="Bu L."/>
            <person name="Lu L."/>
            <person name="Laidemitt M.R."/>
            <person name="Zhang S.M."/>
            <person name="Mutuku M."/>
            <person name="Mkoji G."/>
            <person name="Steinauer M."/>
            <person name="Loker E.S."/>
        </authorList>
    </citation>
    <scope>NUCLEOTIDE SEQUENCE</scope>
    <source>
        <strain evidence="1">KasaAsao</strain>
    </source>
</reference>
<protein>
    <submittedName>
        <fullName evidence="1">Uncharacterized protein</fullName>
    </submittedName>
</protein>
<proteinExistence type="predicted"/>
<keyword evidence="2" id="KW-1185">Reference proteome</keyword>
<dbReference type="EMBL" id="JASAOG010000073">
    <property type="protein sequence ID" value="KAK0054925.1"/>
    <property type="molecule type" value="Genomic_DNA"/>
</dbReference>
<dbReference type="Proteomes" id="UP001233172">
    <property type="component" value="Unassembled WGS sequence"/>
</dbReference>
<evidence type="ECO:0000313" key="2">
    <source>
        <dbReference type="Proteomes" id="UP001233172"/>
    </source>
</evidence>